<dbReference type="GO" id="GO:0005524">
    <property type="term" value="F:ATP binding"/>
    <property type="evidence" value="ECO:0007669"/>
    <property type="project" value="UniProtKB-KW"/>
</dbReference>
<dbReference type="SUPFAM" id="SSF160467">
    <property type="entry name" value="PH0987 N-terminal domain-like"/>
    <property type="match status" value="1"/>
</dbReference>
<dbReference type="InterPro" id="IPR010016">
    <property type="entry name" value="PxpB"/>
</dbReference>
<keyword evidence="3" id="KW-0067">ATP-binding</keyword>
<evidence type="ECO:0000313" key="6">
    <source>
        <dbReference type="Proteomes" id="UP000515570"/>
    </source>
</evidence>
<dbReference type="Proteomes" id="UP000515570">
    <property type="component" value="Chromosome"/>
</dbReference>
<keyword evidence="1" id="KW-0547">Nucleotide-binding</keyword>
<evidence type="ECO:0000259" key="4">
    <source>
        <dbReference type="SMART" id="SM00796"/>
    </source>
</evidence>
<dbReference type="Gene3D" id="2.40.100.10">
    <property type="entry name" value="Cyclophilin-like"/>
    <property type="match status" value="1"/>
</dbReference>
<accession>A0A7G5FGF5</accession>
<dbReference type="PANTHER" id="PTHR34698">
    <property type="entry name" value="5-OXOPROLINASE SUBUNIT B"/>
    <property type="match status" value="1"/>
</dbReference>
<dbReference type="InterPro" id="IPR029000">
    <property type="entry name" value="Cyclophilin-like_dom_sf"/>
</dbReference>
<dbReference type="PANTHER" id="PTHR34698:SF2">
    <property type="entry name" value="5-OXOPROLINASE SUBUNIT B"/>
    <property type="match status" value="1"/>
</dbReference>
<evidence type="ECO:0000313" key="5">
    <source>
        <dbReference type="EMBL" id="QMV85696.1"/>
    </source>
</evidence>
<dbReference type="RefSeq" id="WP_182386517.1">
    <property type="nucleotide sequence ID" value="NZ_CP059833.1"/>
</dbReference>
<keyword evidence="6" id="KW-1185">Reference proteome</keyword>
<organism evidence="5 6">
    <name type="scientific">Corynebacterium hindlerae</name>
    <dbReference type="NCBI Taxonomy" id="699041"/>
    <lineage>
        <taxon>Bacteria</taxon>
        <taxon>Bacillati</taxon>
        <taxon>Actinomycetota</taxon>
        <taxon>Actinomycetes</taxon>
        <taxon>Mycobacteriales</taxon>
        <taxon>Corynebacteriaceae</taxon>
        <taxon>Corynebacterium</taxon>
    </lineage>
</organism>
<dbReference type="Pfam" id="PF02682">
    <property type="entry name" value="CT_C_D"/>
    <property type="match status" value="1"/>
</dbReference>
<name>A0A7G5FGF5_9CORY</name>
<protein>
    <submittedName>
        <fullName evidence="5">Allophanate hydrolase subunit 1</fullName>
    </submittedName>
</protein>
<dbReference type="AlphaFoldDB" id="A0A7G5FGF5"/>
<proteinExistence type="predicted"/>
<evidence type="ECO:0000256" key="3">
    <source>
        <dbReference type="ARBA" id="ARBA00022840"/>
    </source>
</evidence>
<keyword evidence="2 5" id="KW-0378">Hydrolase</keyword>
<dbReference type="Gene3D" id="3.30.1360.40">
    <property type="match status" value="1"/>
</dbReference>
<dbReference type="SMART" id="SM00796">
    <property type="entry name" value="AHS1"/>
    <property type="match status" value="1"/>
</dbReference>
<feature type="domain" description="Carboxyltransferase" evidence="4">
    <location>
        <begin position="1"/>
        <end position="205"/>
    </location>
</feature>
<dbReference type="SUPFAM" id="SSF50891">
    <property type="entry name" value="Cyclophilin-like"/>
    <property type="match status" value="1"/>
</dbReference>
<dbReference type="EMBL" id="CP059833">
    <property type="protein sequence ID" value="QMV85696.1"/>
    <property type="molecule type" value="Genomic_DNA"/>
</dbReference>
<dbReference type="InterPro" id="IPR003833">
    <property type="entry name" value="CT_C_D"/>
</dbReference>
<evidence type="ECO:0000256" key="1">
    <source>
        <dbReference type="ARBA" id="ARBA00022741"/>
    </source>
</evidence>
<evidence type="ECO:0000256" key="2">
    <source>
        <dbReference type="ARBA" id="ARBA00022801"/>
    </source>
</evidence>
<reference evidence="5 6" key="1">
    <citation type="submission" date="2020-07" db="EMBL/GenBank/DDBJ databases">
        <title>non toxigenic Corynebacterium sp. nov from a clinical source.</title>
        <authorList>
            <person name="Bernier A.-M."/>
            <person name="Bernard K."/>
        </authorList>
    </citation>
    <scope>NUCLEOTIDE SEQUENCE [LARGE SCALE GENOMIC DNA]</scope>
    <source>
        <strain evidence="6">NML 93-0612</strain>
    </source>
</reference>
<gene>
    <name evidence="5" type="ORF">HW450_02860</name>
</gene>
<dbReference type="GO" id="GO:0016787">
    <property type="term" value="F:hydrolase activity"/>
    <property type="evidence" value="ECO:0007669"/>
    <property type="project" value="UniProtKB-KW"/>
</dbReference>
<sequence length="221" mass="23872">MLIKPCGDQALIVDVTEDDAEATGLSLLRTVLRLHDIVASWRTPGVVDLVPASQTLLIMLDTSRLLPTDMKRMLLECDLTAAPAATARSSQDVTVPVRYDGADLHSLAETLGWSPEELVRRHTETHWTAAFGGFSPGFMYLVPDAVWPTVPRLESPRASIPAGAVGLAGEFSGVYPQASPGGWQLIGTTDNVMWDPHRKDRPAAICPGDTVKFVEVTPCSK</sequence>